<evidence type="ECO:0000313" key="1">
    <source>
        <dbReference type="EMBL" id="KAJ8303805.1"/>
    </source>
</evidence>
<organism evidence="1 2">
    <name type="scientific">Tegillarca granosa</name>
    <name type="common">Malaysian cockle</name>
    <name type="synonym">Anadara granosa</name>
    <dbReference type="NCBI Taxonomy" id="220873"/>
    <lineage>
        <taxon>Eukaryota</taxon>
        <taxon>Metazoa</taxon>
        <taxon>Spiralia</taxon>
        <taxon>Lophotrochozoa</taxon>
        <taxon>Mollusca</taxon>
        <taxon>Bivalvia</taxon>
        <taxon>Autobranchia</taxon>
        <taxon>Pteriomorphia</taxon>
        <taxon>Arcoida</taxon>
        <taxon>Arcoidea</taxon>
        <taxon>Arcidae</taxon>
        <taxon>Tegillarca</taxon>
    </lineage>
</organism>
<comment type="caution">
    <text evidence="1">The sequence shown here is derived from an EMBL/GenBank/DDBJ whole genome shotgun (WGS) entry which is preliminary data.</text>
</comment>
<dbReference type="EMBL" id="JARBDR010000908">
    <property type="protein sequence ID" value="KAJ8303805.1"/>
    <property type="molecule type" value="Genomic_DNA"/>
</dbReference>
<gene>
    <name evidence="1" type="ORF">KUTeg_018728</name>
</gene>
<protein>
    <submittedName>
        <fullName evidence="1">Uncharacterized protein</fullName>
    </submittedName>
</protein>
<dbReference type="Proteomes" id="UP001217089">
    <property type="component" value="Unassembled WGS sequence"/>
</dbReference>
<keyword evidence="2" id="KW-1185">Reference proteome</keyword>
<evidence type="ECO:0000313" key="2">
    <source>
        <dbReference type="Proteomes" id="UP001217089"/>
    </source>
</evidence>
<reference evidence="1 2" key="1">
    <citation type="submission" date="2022-12" db="EMBL/GenBank/DDBJ databases">
        <title>Chromosome-level genome of Tegillarca granosa.</title>
        <authorList>
            <person name="Kim J."/>
        </authorList>
    </citation>
    <scope>NUCLEOTIDE SEQUENCE [LARGE SCALE GENOMIC DNA]</scope>
    <source>
        <strain evidence="1">Teg-2019</strain>
        <tissue evidence="1">Adductor muscle</tissue>
    </source>
</reference>
<proteinExistence type="predicted"/>
<sequence length="63" mass="7384">MEPYLGVPRCIRMDRGTENGYLEDMQNAFRWDHSDTMSGEKSVIIGSFHTNHVQFFYSIVLKK</sequence>
<accession>A0ABQ9EJV1</accession>
<name>A0ABQ9EJV1_TEGGR</name>